<reference evidence="10 11" key="1">
    <citation type="submission" date="2019-08" db="EMBL/GenBank/DDBJ databases">
        <title>Whole genome of Aphis craccivora.</title>
        <authorList>
            <person name="Voronova N.V."/>
            <person name="Shulinski R.S."/>
            <person name="Bandarenka Y.V."/>
            <person name="Zhorov D.G."/>
            <person name="Warner D."/>
        </authorList>
    </citation>
    <scope>NUCLEOTIDE SEQUENCE [LARGE SCALE GENOMIC DNA]</scope>
    <source>
        <strain evidence="10">180601</strain>
        <tissue evidence="10">Whole Body</tissue>
    </source>
</reference>
<evidence type="ECO:0000259" key="9">
    <source>
        <dbReference type="Pfam" id="PF11916"/>
    </source>
</evidence>
<evidence type="ECO:0000256" key="6">
    <source>
        <dbReference type="ARBA" id="ARBA00045654"/>
    </source>
</evidence>
<comment type="similarity">
    <text evidence="2">Belongs to the VAC14 family.</text>
</comment>
<dbReference type="EMBL" id="VUJU01001147">
    <property type="protein sequence ID" value="KAF0766634.1"/>
    <property type="molecule type" value="Genomic_DNA"/>
</dbReference>
<dbReference type="InterPro" id="IPR026825">
    <property type="entry name" value="Vac14"/>
</dbReference>
<feature type="domain" description="Vacuolar protein 14 C-terminal Fig4-binding" evidence="9">
    <location>
        <begin position="455"/>
        <end position="637"/>
    </location>
</feature>
<accession>A0A6G0Z776</accession>
<dbReference type="InterPro" id="IPR016024">
    <property type="entry name" value="ARM-type_fold"/>
</dbReference>
<evidence type="ECO:0000313" key="10">
    <source>
        <dbReference type="EMBL" id="KAF0766634.1"/>
    </source>
</evidence>
<protein>
    <recommendedName>
        <fullName evidence="3">Protein VAC14 homolog</fullName>
    </recommendedName>
</protein>
<comment type="subcellular location">
    <subcellularLocation>
        <location evidence="1">Endomembrane system</location>
    </subcellularLocation>
</comment>
<dbReference type="GO" id="GO:0070772">
    <property type="term" value="C:PAS complex"/>
    <property type="evidence" value="ECO:0007669"/>
    <property type="project" value="InterPro"/>
</dbReference>
<evidence type="ECO:0000313" key="11">
    <source>
        <dbReference type="Proteomes" id="UP000478052"/>
    </source>
</evidence>
<gene>
    <name evidence="10" type="ORF">FWK35_00013622</name>
</gene>
<organism evidence="10 11">
    <name type="scientific">Aphis craccivora</name>
    <name type="common">Cowpea aphid</name>
    <dbReference type="NCBI Taxonomy" id="307492"/>
    <lineage>
        <taxon>Eukaryota</taxon>
        <taxon>Metazoa</taxon>
        <taxon>Ecdysozoa</taxon>
        <taxon>Arthropoda</taxon>
        <taxon>Hexapoda</taxon>
        <taxon>Insecta</taxon>
        <taxon>Pterygota</taxon>
        <taxon>Neoptera</taxon>
        <taxon>Paraneoptera</taxon>
        <taxon>Hemiptera</taxon>
        <taxon>Sternorrhyncha</taxon>
        <taxon>Aphidomorpha</taxon>
        <taxon>Aphidoidea</taxon>
        <taxon>Aphididae</taxon>
        <taxon>Aphidini</taxon>
        <taxon>Aphis</taxon>
        <taxon>Aphis</taxon>
    </lineage>
</organism>
<evidence type="ECO:0000256" key="1">
    <source>
        <dbReference type="ARBA" id="ARBA00004308"/>
    </source>
</evidence>
<dbReference type="InterPro" id="IPR021841">
    <property type="entry name" value="VAC14_Fig4p-bd"/>
</dbReference>
<evidence type="ECO:0000256" key="7">
    <source>
        <dbReference type="ARBA" id="ARBA00047092"/>
    </source>
</evidence>
<keyword evidence="11" id="KW-1185">Reference proteome</keyword>
<comment type="caution">
    <text evidence="10">The sequence shown here is derived from an EMBL/GenBank/DDBJ whole genome shotgun (WGS) entry which is preliminary data.</text>
</comment>
<comment type="function">
    <text evidence="6">Scaffold protein component of the PI(3,5)P2 regulatory complex which regulates both the synthesis and turnover of phosphatidylinositol 3,5-bisphosphate (PtdIns(3,5)P2). Pentamerizes into a star-shaped structure and nucleates the assembly of the complex. The pentamer binds a single copy each of PIKFYVE and FIG4 and coordinates both PIKfyve kinase activity and FIG4 phosphatase activity, being required to maintain normal levels of phosphatidylinositol 3-phosphate (PtdIns(3)P) and phosphatidylinositol 5-phosphate (PtdIns(5)P). Plays a role in the biogenesis of endosome carrier vesicles (ECV) / multivesicular bodies (MVB) transport intermediates from early endosomes.</text>
</comment>
<dbReference type="Proteomes" id="UP000478052">
    <property type="component" value="Unassembled WGS sequence"/>
</dbReference>
<dbReference type="InterPro" id="IPR011989">
    <property type="entry name" value="ARM-like"/>
</dbReference>
<keyword evidence="4" id="KW-0677">Repeat</keyword>
<evidence type="ECO:0000256" key="4">
    <source>
        <dbReference type="ARBA" id="ARBA00022737"/>
    </source>
</evidence>
<keyword evidence="5" id="KW-0472">Membrane</keyword>
<dbReference type="GO" id="GO:0010008">
    <property type="term" value="C:endosome membrane"/>
    <property type="evidence" value="ECO:0007669"/>
    <property type="project" value="TreeGrafter"/>
</dbReference>
<evidence type="ECO:0000256" key="5">
    <source>
        <dbReference type="ARBA" id="ARBA00023136"/>
    </source>
</evidence>
<dbReference type="AlphaFoldDB" id="A0A6G0Z776"/>
<evidence type="ECO:0000256" key="2">
    <source>
        <dbReference type="ARBA" id="ARBA00010225"/>
    </source>
</evidence>
<name>A0A6G0Z776_APHCR</name>
<dbReference type="Pfam" id="PF12755">
    <property type="entry name" value="Vac14_Fab1_bd"/>
    <property type="match status" value="1"/>
</dbReference>
<dbReference type="PANTHER" id="PTHR16023:SF0">
    <property type="entry name" value="PROTEIN VAC14 HOMOLOG"/>
    <property type="match status" value="1"/>
</dbReference>
<dbReference type="SUPFAM" id="SSF48371">
    <property type="entry name" value="ARM repeat"/>
    <property type="match status" value="1"/>
</dbReference>
<dbReference type="PANTHER" id="PTHR16023">
    <property type="entry name" value="TAX1 BINDING PROTEIN-RELATED"/>
    <property type="match status" value="1"/>
</dbReference>
<evidence type="ECO:0000256" key="3">
    <source>
        <dbReference type="ARBA" id="ARBA00013840"/>
    </source>
</evidence>
<dbReference type="OrthoDB" id="5574975at2759"/>
<feature type="repeat" description="HEAT" evidence="8">
    <location>
        <begin position="95"/>
        <end position="132"/>
    </location>
</feature>
<dbReference type="InterPro" id="IPR021133">
    <property type="entry name" value="HEAT_type_2"/>
</dbReference>
<proteinExistence type="inferred from homology"/>
<evidence type="ECO:0000256" key="8">
    <source>
        <dbReference type="PROSITE-ProRule" id="PRU00103"/>
    </source>
</evidence>
<dbReference type="Pfam" id="PF11916">
    <property type="entry name" value="Vac14_Fig4_bd"/>
    <property type="match status" value="1"/>
</dbReference>
<sequence>MSMDRDYAPLSAACVRALNDKMYDKRKAAALEIEKMVKEFAAVHNSMQIRRLLKVLGSDFSMSKNANTKKGGLIGLAAMAVGLGKDTVNYIDDLIIPILVNLNDADLKVRYYASESLYNVSKVARSAVLKHFPDIFKSLSKLSTDPDQNVKNASELLDRLMKDIVTDNSNIFDLVGFIPLLRERIYTENTFAKQFIISWITVLDDVPSIDLVIYLPEILDGLFKMLSDPTFEIKKMCDAVLKKFLDDLHRHPEKVDYTDMINTIVIYSYSTDEFVQYTAMCWIKEFIDMYGSNILPFASNILKASMASNSNQDIESQIRIKQTAKLVNSTLMELINGVEDKIDAIEKDEGKNLDLASVITVLIKELGGSTIETKITVLKWIYHLFTHLPNRILMYMESIFPLLLTTLSYPNEEVVQNDLKVIAKIISPSAAQTNNKQYFDQFILSLLKQFSCDRTLLKDRGQFIIRQICGLLNSNDIYRTLSTFLLEENNLKFASVMIGTLNTILLTSPELYHLRTQLRDVEKQENREMFLCLFRTWCHNPVAAVALCLLTQNYFLVCKLLQTFHYYISASMDVTIDLLIEVDKLIQLLESPIFIYLRMELLEEPVNQYLIKALYGLLMIMPQSDAFHLLRHRLKCIPHSRMGSEMPASENVKKDFKEMFDTSTMLNHFTTLQEKHRNYRMNINSNQQIDKAIAKIDIQ</sequence>
<dbReference type="PROSITE" id="PS50077">
    <property type="entry name" value="HEAT_REPEAT"/>
    <property type="match status" value="1"/>
</dbReference>
<dbReference type="GO" id="GO:0006661">
    <property type="term" value="P:phosphatidylinositol biosynthetic process"/>
    <property type="evidence" value="ECO:0007669"/>
    <property type="project" value="InterPro"/>
</dbReference>
<dbReference type="Gene3D" id="1.25.10.10">
    <property type="entry name" value="Leucine-rich Repeat Variant"/>
    <property type="match status" value="2"/>
</dbReference>
<comment type="subunit">
    <text evidence="7">Forms pentamers. Component of the PI(3,5)P2 regulatory complex/PAS complex, at least composed of PIKFYVE, FIG4 and VAC14. VAC14 nucleates the assembly of the complex and serves as a scaffold by pentamerizing into a star-shaped structure, which can bind a single copy each of PIKFYVE and FIG4 and coordinates their activities. Interacts with NOS1.</text>
</comment>